<keyword evidence="2" id="KW-1185">Reference proteome</keyword>
<sequence>MPETRSRTTAGEDDVDRIDIVSEFNTMVDAGTEIKNKFNQMRDLNTSLRTKLRQANERHRQELQQLRQQHEIDRQNQQRQESRISNARLQELIKRKECKAMYWKQQFNFWKADAARLQSLLEERDQERKTMEHLICSICVTYTKSIVTPCGHGYCKDCLFEWLEESRTCPDCRRHTTRGELIHLYLDTSTQTEASATARDDNATTSLDTYEYTGYPASDDSSDDWDIPLVQASTYVPPNTSGIEFVEILD</sequence>
<evidence type="ECO:0000313" key="2">
    <source>
        <dbReference type="Proteomes" id="UP001172386"/>
    </source>
</evidence>
<dbReference type="Proteomes" id="UP001172386">
    <property type="component" value="Unassembled WGS sequence"/>
</dbReference>
<reference evidence="1" key="1">
    <citation type="submission" date="2022-10" db="EMBL/GenBank/DDBJ databases">
        <title>Culturing micro-colonial fungi from biological soil crusts in the Mojave desert and describing Neophaeococcomyces mojavensis, and introducing the new genera and species Taxawa tesnikishii.</title>
        <authorList>
            <person name="Kurbessoian T."/>
            <person name="Stajich J.E."/>
        </authorList>
    </citation>
    <scope>NUCLEOTIDE SEQUENCE</scope>
    <source>
        <strain evidence="1">JES_112</strain>
    </source>
</reference>
<proteinExistence type="predicted"/>
<protein>
    <submittedName>
        <fullName evidence="1">Uncharacterized protein</fullName>
    </submittedName>
</protein>
<evidence type="ECO:0000313" key="1">
    <source>
        <dbReference type="EMBL" id="KAJ9654746.1"/>
    </source>
</evidence>
<gene>
    <name evidence="1" type="ORF">H2198_006264</name>
</gene>
<accession>A0ACC3A3W4</accession>
<comment type="caution">
    <text evidence="1">The sequence shown here is derived from an EMBL/GenBank/DDBJ whole genome shotgun (WGS) entry which is preliminary data.</text>
</comment>
<name>A0ACC3A3W4_9EURO</name>
<dbReference type="EMBL" id="JAPDRQ010000113">
    <property type="protein sequence ID" value="KAJ9654746.1"/>
    <property type="molecule type" value="Genomic_DNA"/>
</dbReference>
<organism evidence="1 2">
    <name type="scientific">Neophaeococcomyces mojaviensis</name>
    <dbReference type="NCBI Taxonomy" id="3383035"/>
    <lineage>
        <taxon>Eukaryota</taxon>
        <taxon>Fungi</taxon>
        <taxon>Dikarya</taxon>
        <taxon>Ascomycota</taxon>
        <taxon>Pezizomycotina</taxon>
        <taxon>Eurotiomycetes</taxon>
        <taxon>Chaetothyriomycetidae</taxon>
        <taxon>Chaetothyriales</taxon>
        <taxon>Chaetothyriales incertae sedis</taxon>
        <taxon>Neophaeococcomyces</taxon>
    </lineage>
</organism>